<proteinExistence type="predicted"/>
<dbReference type="OrthoDB" id="3235800at2759"/>
<organism evidence="2 3">
    <name type="scientific">Armillaria ostoyae</name>
    <name type="common">Armillaria root rot fungus</name>
    <dbReference type="NCBI Taxonomy" id="47428"/>
    <lineage>
        <taxon>Eukaryota</taxon>
        <taxon>Fungi</taxon>
        <taxon>Dikarya</taxon>
        <taxon>Basidiomycota</taxon>
        <taxon>Agaricomycotina</taxon>
        <taxon>Agaricomycetes</taxon>
        <taxon>Agaricomycetidae</taxon>
        <taxon>Agaricales</taxon>
        <taxon>Marasmiineae</taxon>
        <taxon>Physalacriaceae</taxon>
        <taxon>Armillaria</taxon>
    </lineage>
</organism>
<keyword evidence="3" id="KW-1185">Reference proteome</keyword>
<dbReference type="Proteomes" id="UP000219338">
    <property type="component" value="Unassembled WGS sequence"/>
</dbReference>
<feature type="domain" description="DUF6570" evidence="1">
    <location>
        <begin position="59"/>
        <end position="135"/>
    </location>
</feature>
<name>A0A284SC84_ARMOS</name>
<dbReference type="InterPro" id="IPR046700">
    <property type="entry name" value="DUF6570"/>
</dbReference>
<reference evidence="3" key="1">
    <citation type="journal article" date="2017" name="Nat. Ecol. Evol.">
        <title>Genome expansion and lineage-specific genetic innovations in the forest pathogenic fungi Armillaria.</title>
        <authorList>
            <person name="Sipos G."/>
            <person name="Prasanna A.N."/>
            <person name="Walter M.C."/>
            <person name="O'Connor E."/>
            <person name="Balint B."/>
            <person name="Krizsan K."/>
            <person name="Kiss B."/>
            <person name="Hess J."/>
            <person name="Varga T."/>
            <person name="Slot J."/>
            <person name="Riley R."/>
            <person name="Boka B."/>
            <person name="Rigling D."/>
            <person name="Barry K."/>
            <person name="Lee J."/>
            <person name="Mihaltcheva S."/>
            <person name="LaButti K."/>
            <person name="Lipzen A."/>
            <person name="Waldron R."/>
            <person name="Moloney N.M."/>
            <person name="Sperisen C."/>
            <person name="Kredics L."/>
            <person name="Vagvoelgyi C."/>
            <person name="Patrignani A."/>
            <person name="Fitzpatrick D."/>
            <person name="Nagy I."/>
            <person name="Doyle S."/>
            <person name="Anderson J.B."/>
            <person name="Grigoriev I.V."/>
            <person name="Gueldener U."/>
            <person name="Muensterkoetter M."/>
            <person name="Nagy L.G."/>
        </authorList>
    </citation>
    <scope>NUCLEOTIDE SEQUENCE [LARGE SCALE GENOMIC DNA]</scope>
    <source>
        <strain evidence="3">C18/9</strain>
    </source>
</reference>
<evidence type="ECO:0000313" key="2">
    <source>
        <dbReference type="EMBL" id="SJL18600.1"/>
    </source>
</evidence>
<protein>
    <recommendedName>
        <fullName evidence="1">DUF6570 domain-containing protein</fullName>
    </recommendedName>
</protein>
<evidence type="ECO:0000313" key="3">
    <source>
        <dbReference type="Proteomes" id="UP000219338"/>
    </source>
</evidence>
<dbReference type="EMBL" id="FUEG01000064">
    <property type="protein sequence ID" value="SJL18600.1"/>
    <property type="molecule type" value="Genomic_DNA"/>
</dbReference>
<accession>A0A284SC84</accession>
<dbReference type="STRING" id="47428.A0A284SC84"/>
<dbReference type="AlphaFoldDB" id="A0A284SC84"/>
<gene>
    <name evidence="2" type="ORF">ARMOST_22197</name>
</gene>
<dbReference type="Pfam" id="PF20209">
    <property type="entry name" value="DUF6570"/>
    <property type="match status" value="1"/>
</dbReference>
<evidence type="ECO:0000259" key="1">
    <source>
        <dbReference type="Pfam" id="PF20209"/>
    </source>
</evidence>
<sequence>MLEVDFTLLTPTSDLGNVLKPQHHDMWSGALLHPDRIADIETGDPKLSFCKSCKGALKKDKVPALSMVNMNYLGPVPEELSSLTVIEESMVALCHTKCMVVQLKDDSETMSKKHLRQRDTVGHMIMYPQHPGAIAEMLLANNPLYKNICFNEEVLQQLDRDPVLPIHIQQVIPSKATLDSTSQYDNIDLENFLIPEDDIETDAIPIPDVMPAACLSM</sequence>